<evidence type="ECO:0000313" key="1">
    <source>
        <dbReference type="EMBL" id="NIR75374.1"/>
    </source>
</evidence>
<dbReference type="EMBL" id="JAACAK010000075">
    <property type="protein sequence ID" value="NIR75374.1"/>
    <property type="molecule type" value="Genomic_DNA"/>
</dbReference>
<accession>A0AAE5CDA2</accession>
<name>A0AAE5CDA2_9BACT</name>
<dbReference type="Proteomes" id="UP000702544">
    <property type="component" value="Unassembled WGS sequence"/>
</dbReference>
<proteinExistence type="predicted"/>
<reference evidence="1 2" key="1">
    <citation type="submission" date="2020-01" db="EMBL/GenBank/DDBJ databases">
        <title>Genomes assembled from Gulf of Kutch pelagic sediment metagenomes.</title>
        <authorList>
            <person name="Chandrashekar M."/>
            <person name="Mahajan M.S."/>
            <person name="Dave K.J."/>
            <person name="Vatsa P."/>
            <person name="Nathani N.M."/>
        </authorList>
    </citation>
    <scope>NUCLEOTIDE SEQUENCE [LARGE SCALE GENOMIC DNA]</scope>
    <source>
        <strain evidence="1">KS3-K002</strain>
    </source>
</reference>
<dbReference type="AlphaFoldDB" id="A0AAE5CDA2"/>
<protein>
    <recommendedName>
        <fullName evidence="3">Thioredoxin family protein</fullName>
    </recommendedName>
</protein>
<dbReference type="Gene3D" id="3.40.30.10">
    <property type="entry name" value="Glutaredoxin"/>
    <property type="match status" value="1"/>
</dbReference>
<gene>
    <name evidence="1" type="ORF">GWO12_09750</name>
</gene>
<evidence type="ECO:0000313" key="2">
    <source>
        <dbReference type="Proteomes" id="UP000702544"/>
    </source>
</evidence>
<evidence type="ECO:0008006" key="3">
    <source>
        <dbReference type="Google" id="ProtNLM"/>
    </source>
</evidence>
<organism evidence="1 2">
    <name type="scientific">Candidatus Kutchimonas denitrificans</name>
    <dbReference type="NCBI Taxonomy" id="3056748"/>
    <lineage>
        <taxon>Bacteria</taxon>
        <taxon>Pseudomonadati</taxon>
        <taxon>Gemmatimonadota</taxon>
        <taxon>Gemmatimonadia</taxon>
        <taxon>Candidatus Palauibacterales</taxon>
        <taxon>Candidatus Palauibacteraceae</taxon>
        <taxon>Candidatus Kutchimonas</taxon>
    </lineage>
</organism>
<feature type="non-terminal residue" evidence="1">
    <location>
        <position position="85"/>
    </location>
</feature>
<sequence>MEALEIQMRERFESGMTYEAFRRQSEKHCGLWDGIYRNLTIPNDARARLLELPGPRNVLVLAEDWCGDAASLVPVLARLADTAPE</sequence>
<dbReference type="Pfam" id="PF14595">
    <property type="entry name" value="Thioredoxin_9"/>
    <property type="match status" value="1"/>
</dbReference>
<comment type="caution">
    <text evidence="1">The sequence shown here is derived from an EMBL/GenBank/DDBJ whole genome shotgun (WGS) entry which is preliminary data.</text>
</comment>